<feature type="binding site" evidence="18">
    <location>
        <position position="78"/>
    </location>
    <ligand>
        <name>a divalent metal cation</name>
        <dbReference type="ChEBI" id="CHEBI:60240"/>
    </ligand>
</feature>
<dbReference type="GO" id="GO:0005886">
    <property type="term" value="C:plasma membrane"/>
    <property type="evidence" value="ECO:0007669"/>
    <property type="project" value="UniProtKB-SubCell"/>
</dbReference>
<dbReference type="CDD" id="cd14265">
    <property type="entry name" value="UDPK_IM_like"/>
    <property type="match status" value="1"/>
</dbReference>
<dbReference type="InterPro" id="IPR036945">
    <property type="entry name" value="DAGK_sf"/>
</dbReference>
<feature type="transmembrane region" description="Helical" evidence="19">
    <location>
        <begin position="98"/>
        <end position="123"/>
    </location>
</feature>
<dbReference type="GO" id="GO:0016301">
    <property type="term" value="F:kinase activity"/>
    <property type="evidence" value="ECO:0007669"/>
    <property type="project" value="UniProtKB-KW"/>
</dbReference>
<dbReference type="RefSeq" id="WP_176967647.1">
    <property type="nucleotide sequence ID" value="NZ_FNNC01000001.1"/>
</dbReference>
<evidence type="ECO:0000256" key="4">
    <source>
        <dbReference type="ARBA" id="ARBA00022516"/>
    </source>
</evidence>
<feature type="binding site" evidence="16">
    <location>
        <position position="71"/>
    </location>
    <ligand>
        <name>substrate</name>
    </ligand>
</feature>
<accession>A0A1H2S0U3</accession>
<sequence>MGYRDKSVLKRWKDGFIFAGKGIRLAFREERHMRFHVFFGLAAVLLGVVCGIALWQWTVLLLAIAGMLVLEMVNSALERLVNLVSPEWNKTAGDVKDIAAGAVLIYAVFAVIIGVMIFMPFLWEWLS</sequence>
<evidence type="ECO:0000313" key="21">
    <source>
        <dbReference type="Proteomes" id="UP000199488"/>
    </source>
</evidence>
<dbReference type="PANTHER" id="PTHR34299">
    <property type="entry name" value="DIACYLGLYCEROL KINASE"/>
    <property type="match status" value="1"/>
</dbReference>
<dbReference type="GO" id="GO:0005524">
    <property type="term" value="F:ATP binding"/>
    <property type="evidence" value="ECO:0007669"/>
    <property type="project" value="UniProtKB-KW"/>
</dbReference>
<keyword evidence="13" id="KW-0594">Phospholipid biosynthesis</keyword>
<keyword evidence="18" id="KW-0479">Metal-binding</keyword>
<proteinExistence type="inferred from homology"/>
<organism evidence="20 21">
    <name type="scientific">Marinococcus luteus</name>
    <dbReference type="NCBI Taxonomy" id="1122204"/>
    <lineage>
        <taxon>Bacteria</taxon>
        <taxon>Bacillati</taxon>
        <taxon>Bacillota</taxon>
        <taxon>Bacilli</taxon>
        <taxon>Bacillales</taxon>
        <taxon>Bacillaceae</taxon>
        <taxon>Marinococcus</taxon>
    </lineage>
</organism>
<dbReference type="GO" id="GO:0046872">
    <property type="term" value="F:metal ion binding"/>
    <property type="evidence" value="ECO:0007669"/>
    <property type="project" value="UniProtKB-KW"/>
</dbReference>
<dbReference type="Proteomes" id="UP000199488">
    <property type="component" value="Unassembled WGS sequence"/>
</dbReference>
<reference evidence="20 21" key="1">
    <citation type="submission" date="2016-10" db="EMBL/GenBank/DDBJ databases">
        <authorList>
            <person name="de Groot N.N."/>
        </authorList>
    </citation>
    <scope>NUCLEOTIDE SEQUENCE [LARGE SCALE GENOMIC DNA]</scope>
    <source>
        <strain evidence="20 21">DSM 23126</strain>
    </source>
</reference>
<evidence type="ECO:0000256" key="7">
    <source>
        <dbReference type="ARBA" id="ARBA00022741"/>
    </source>
</evidence>
<evidence type="ECO:0000256" key="6">
    <source>
        <dbReference type="ARBA" id="ARBA00022692"/>
    </source>
</evidence>
<evidence type="ECO:0000256" key="5">
    <source>
        <dbReference type="ARBA" id="ARBA00022679"/>
    </source>
</evidence>
<evidence type="ECO:0000256" key="13">
    <source>
        <dbReference type="ARBA" id="ARBA00023209"/>
    </source>
</evidence>
<dbReference type="PANTHER" id="PTHR34299:SF1">
    <property type="entry name" value="DIACYLGLYCEROL KINASE"/>
    <property type="match status" value="1"/>
</dbReference>
<evidence type="ECO:0000256" key="16">
    <source>
        <dbReference type="PIRSR" id="PIRSR600829-2"/>
    </source>
</evidence>
<evidence type="ECO:0000256" key="9">
    <source>
        <dbReference type="ARBA" id="ARBA00022840"/>
    </source>
</evidence>
<dbReference type="STRING" id="1122204.SAMN05421781_0990"/>
<keyword evidence="12 19" id="KW-0472">Membrane</keyword>
<dbReference type="AlphaFoldDB" id="A0A1H2S0U3"/>
<keyword evidence="6 19" id="KW-0812">Transmembrane</keyword>
<keyword evidence="10 19" id="KW-1133">Transmembrane helix</keyword>
<keyword evidence="18" id="KW-0460">Magnesium</keyword>
<keyword evidence="4" id="KW-0444">Lipid biosynthesis</keyword>
<dbReference type="Pfam" id="PF01219">
    <property type="entry name" value="DAGK_prokar"/>
    <property type="match status" value="1"/>
</dbReference>
<keyword evidence="9 17" id="KW-0067">ATP-binding</keyword>
<evidence type="ECO:0000256" key="12">
    <source>
        <dbReference type="ARBA" id="ARBA00023136"/>
    </source>
</evidence>
<comment type="subcellular location">
    <subcellularLocation>
        <location evidence="1">Cell membrane</location>
        <topology evidence="1">Multi-pass membrane protein</topology>
    </subcellularLocation>
</comment>
<keyword evidence="21" id="KW-1185">Reference proteome</keyword>
<feature type="binding site" evidence="16">
    <location>
        <position position="11"/>
    </location>
    <ligand>
        <name>substrate</name>
    </ligand>
</feature>
<comment type="similarity">
    <text evidence="2">Belongs to the bacterial diacylglycerol kinase family.</text>
</comment>
<evidence type="ECO:0000256" key="3">
    <source>
        <dbReference type="ARBA" id="ARBA00022475"/>
    </source>
</evidence>
<feature type="transmembrane region" description="Helical" evidence="19">
    <location>
        <begin position="35"/>
        <end position="54"/>
    </location>
</feature>
<evidence type="ECO:0000256" key="10">
    <source>
        <dbReference type="ARBA" id="ARBA00022989"/>
    </source>
</evidence>
<keyword evidence="7 17" id="KW-0547">Nucleotide-binding</keyword>
<evidence type="ECO:0000256" key="1">
    <source>
        <dbReference type="ARBA" id="ARBA00004651"/>
    </source>
</evidence>
<keyword evidence="14" id="KW-1208">Phospholipid metabolism</keyword>
<keyword evidence="5" id="KW-0808">Transferase</keyword>
<evidence type="ECO:0000256" key="14">
    <source>
        <dbReference type="ARBA" id="ARBA00023264"/>
    </source>
</evidence>
<feature type="binding site" evidence="17">
    <location>
        <begin position="96"/>
        <end position="97"/>
    </location>
    <ligand>
        <name>ATP</name>
        <dbReference type="ChEBI" id="CHEBI:30616"/>
    </ligand>
</feature>
<protein>
    <submittedName>
        <fullName evidence="20">Undecaprenol kinase</fullName>
    </submittedName>
</protein>
<feature type="active site" description="Proton acceptor" evidence="15">
    <location>
        <position position="71"/>
    </location>
</feature>
<evidence type="ECO:0000313" key="20">
    <source>
        <dbReference type="EMBL" id="SDW25227.1"/>
    </source>
</evidence>
<evidence type="ECO:0000256" key="8">
    <source>
        <dbReference type="ARBA" id="ARBA00022777"/>
    </source>
</evidence>
<name>A0A1H2S0U3_9BACI</name>
<keyword evidence="3" id="KW-1003">Cell membrane</keyword>
<dbReference type="Gene3D" id="1.10.287.3610">
    <property type="match status" value="1"/>
</dbReference>
<dbReference type="InterPro" id="IPR033717">
    <property type="entry name" value="UDPK"/>
</dbReference>
<dbReference type="EMBL" id="FNNC01000001">
    <property type="protein sequence ID" value="SDW25227.1"/>
    <property type="molecule type" value="Genomic_DNA"/>
</dbReference>
<keyword evidence="8 20" id="KW-0418">Kinase</keyword>
<feature type="binding site" evidence="18">
    <location>
        <position position="30"/>
    </location>
    <ligand>
        <name>a divalent metal cation</name>
        <dbReference type="ChEBI" id="CHEBI:60240"/>
    </ligand>
</feature>
<keyword evidence="11" id="KW-0443">Lipid metabolism</keyword>
<evidence type="ECO:0000256" key="18">
    <source>
        <dbReference type="PIRSR" id="PIRSR600829-4"/>
    </source>
</evidence>
<feature type="binding site" evidence="17">
    <location>
        <position position="11"/>
    </location>
    <ligand>
        <name>ATP</name>
        <dbReference type="ChEBI" id="CHEBI:30616"/>
    </ligand>
</feature>
<evidence type="ECO:0000256" key="19">
    <source>
        <dbReference type="SAM" id="Phobius"/>
    </source>
</evidence>
<dbReference type="GO" id="GO:0008654">
    <property type="term" value="P:phospholipid biosynthetic process"/>
    <property type="evidence" value="ECO:0007669"/>
    <property type="project" value="UniProtKB-KW"/>
</dbReference>
<evidence type="ECO:0000256" key="15">
    <source>
        <dbReference type="PIRSR" id="PIRSR600829-1"/>
    </source>
</evidence>
<feature type="binding site" evidence="17">
    <location>
        <position position="78"/>
    </location>
    <ligand>
        <name>ATP</name>
        <dbReference type="ChEBI" id="CHEBI:30616"/>
    </ligand>
</feature>
<evidence type="ECO:0000256" key="11">
    <source>
        <dbReference type="ARBA" id="ARBA00023098"/>
    </source>
</evidence>
<feature type="binding site" evidence="17">
    <location>
        <position position="30"/>
    </location>
    <ligand>
        <name>ATP</name>
        <dbReference type="ChEBI" id="CHEBI:30616"/>
    </ligand>
</feature>
<comment type="cofactor">
    <cofactor evidence="18">
        <name>Mg(2+)</name>
        <dbReference type="ChEBI" id="CHEBI:18420"/>
    </cofactor>
    <text evidence="18">Mn(2+), Zn(2+), Cd(2+) and Co(2+) support activity to lesser extents.</text>
</comment>
<dbReference type="InterPro" id="IPR000829">
    <property type="entry name" value="DAGK"/>
</dbReference>
<feature type="transmembrane region" description="Helical" evidence="19">
    <location>
        <begin position="60"/>
        <end position="77"/>
    </location>
</feature>
<evidence type="ECO:0000256" key="2">
    <source>
        <dbReference type="ARBA" id="ARBA00005967"/>
    </source>
</evidence>
<evidence type="ECO:0000256" key="17">
    <source>
        <dbReference type="PIRSR" id="PIRSR600829-3"/>
    </source>
</evidence>
<gene>
    <name evidence="20" type="ORF">SAMN05421781_0990</name>
</gene>